<keyword evidence="2" id="KW-0808">Transferase</keyword>
<reference evidence="2 3" key="1">
    <citation type="submission" date="2018-01" db="EMBL/GenBank/DDBJ databases">
        <title>Metagenomic assembled genomes from two thermal pools in the Uzon Caldera, Kamchatka, Russia.</title>
        <authorList>
            <person name="Wilkins L."/>
            <person name="Ettinger C."/>
        </authorList>
    </citation>
    <scope>NUCLEOTIDE SEQUENCE [LARGE SCALE GENOMIC DNA]</scope>
    <source>
        <strain evidence="2">ZAV-07</strain>
    </source>
</reference>
<evidence type="ECO:0000313" key="3">
    <source>
        <dbReference type="Proteomes" id="UP000237040"/>
    </source>
</evidence>
<dbReference type="InterPro" id="IPR013216">
    <property type="entry name" value="Methyltransf_11"/>
</dbReference>
<dbReference type="InterPro" id="IPR029063">
    <property type="entry name" value="SAM-dependent_MTases_sf"/>
</dbReference>
<dbReference type="SUPFAM" id="SSF53335">
    <property type="entry name" value="S-adenosyl-L-methionine-dependent methyltransferases"/>
    <property type="match status" value="1"/>
</dbReference>
<accession>A0A2J6WG26</accession>
<dbReference type="AlphaFoldDB" id="A0A2J6WG26"/>
<evidence type="ECO:0000259" key="1">
    <source>
        <dbReference type="Pfam" id="PF08241"/>
    </source>
</evidence>
<sequence length="227" mass="25621">MEEKFNEIANEYDKWFETPVGRIVKELELNALLEAMGEIKGKKILEVGIGTGLFAMEFRKRGADVIGIDPAENMLKIAKSRGFEVKFGYGEAIPFEENSFDIVLSMTSMENSKNPEKFVGEMVRVAKPEGKIVVAVLNAISLYGISRRIRGLFDPNDLFKGMHFYNFWELKNLLKKHLCNVEVNSSVFFNPSPPKFILDRANALEKFGRKYLKPFGALLIGGGIKCL</sequence>
<dbReference type="GO" id="GO:0008757">
    <property type="term" value="F:S-adenosylmethionine-dependent methyltransferase activity"/>
    <property type="evidence" value="ECO:0007669"/>
    <property type="project" value="InterPro"/>
</dbReference>
<dbReference type="CDD" id="cd02440">
    <property type="entry name" value="AdoMet_MTases"/>
    <property type="match status" value="1"/>
</dbReference>
<evidence type="ECO:0000313" key="2">
    <source>
        <dbReference type="EMBL" id="PMP68991.1"/>
    </source>
</evidence>
<name>A0A2J6WG26_9BACT</name>
<keyword evidence="2" id="KW-0489">Methyltransferase</keyword>
<dbReference type="Proteomes" id="UP000237040">
    <property type="component" value="Unassembled WGS sequence"/>
</dbReference>
<dbReference type="Gene3D" id="3.40.50.150">
    <property type="entry name" value="Vaccinia Virus protein VP39"/>
    <property type="match status" value="1"/>
</dbReference>
<dbReference type="PANTHER" id="PTHR43591:SF24">
    <property type="entry name" value="2-METHOXY-6-POLYPRENYL-1,4-BENZOQUINOL METHYLASE, MITOCHONDRIAL"/>
    <property type="match status" value="1"/>
</dbReference>
<dbReference type="RefSeq" id="WP_416085329.1">
    <property type="nucleotide sequence ID" value="NZ_JBNARP010000038.1"/>
</dbReference>
<protein>
    <submittedName>
        <fullName evidence="2">Methyltransferase type 11</fullName>
    </submittedName>
</protein>
<comment type="caution">
    <text evidence="2">The sequence shown here is derived from an EMBL/GenBank/DDBJ whole genome shotgun (WGS) entry which is preliminary data.</text>
</comment>
<dbReference type="PANTHER" id="PTHR43591">
    <property type="entry name" value="METHYLTRANSFERASE"/>
    <property type="match status" value="1"/>
</dbReference>
<dbReference type="EMBL" id="PNIL01000002">
    <property type="protein sequence ID" value="PMP68991.1"/>
    <property type="molecule type" value="Genomic_DNA"/>
</dbReference>
<organism evidence="2 3">
    <name type="scientific">Caldisericum exile</name>
    <dbReference type="NCBI Taxonomy" id="693075"/>
    <lineage>
        <taxon>Bacteria</taxon>
        <taxon>Pseudomonadati</taxon>
        <taxon>Caldisericota/Cryosericota group</taxon>
        <taxon>Caldisericota</taxon>
        <taxon>Caldisericia</taxon>
        <taxon>Caldisericales</taxon>
        <taxon>Caldisericaceae</taxon>
        <taxon>Caldisericum</taxon>
    </lineage>
</organism>
<dbReference type="GO" id="GO:0032259">
    <property type="term" value="P:methylation"/>
    <property type="evidence" value="ECO:0007669"/>
    <property type="project" value="UniProtKB-KW"/>
</dbReference>
<dbReference type="Pfam" id="PF08241">
    <property type="entry name" value="Methyltransf_11"/>
    <property type="match status" value="1"/>
</dbReference>
<gene>
    <name evidence="2" type="ORF">C0189_00150</name>
</gene>
<proteinExistence type="predicted"/>
<feature type="domain" description="Methyltransferase type 11" evidence="1">
    <location>
        <begin position="45"/>
        <end position="134"/>
    </location>
</feature>